<dbReference type="AlphaFoldDB" id="A0A0D0C252"/>
<proteinExistence type="predicted"/>
<protein>
    <submittedName>
        <fullName evidence="1">Uncharacterized protein</fullName>
    </submittedName>
</protein>
<keyword evidence="2" id="KW-1185">Reference proteome</keyword>
<dbReference type="InParanoid" id="A0A0D0C252"/>
<reference evidence="1 2" key="1">
    <citation type="submission" date="2014-04" db="EMBL/GenBank/DDBJ databases">
        <authorList>
            <consortium name="DOE Joint Genome Institute"/>
            <person name="Kuo A."/>
            <person name="Ruytinx J."/>
            <person name="Rineau F."/>
            <person name="Colpaert J."/>
            <person name="Kohler A."/>
            <person name="Nagy L.G."/>
            <person name="Floudas D."/>
            <person name="Copeland A."/>
            <person name="Barry K.W."/>
            <person name="Cichocki N."/>
            <person name="Veneault-Fourrey C."/>
            <person name="LaButti K."/>
            <person name="Lindquist E.A."/>
            <person name="Lipzen A."/>
            <person name="Lundell T."/>
            <person name="Morin E."/>
            <person name="Murat C."/>
            <person name="Sun H."/>
            <person name="Tunlid A."/>
            <person name="Henrissat B."/>
            <person name="Grigoriev I.V."/>
            <person name="Hibbett D.S."/>
            <person name="Martin F."/>
            <person name="Nordberg H.P."/>
            <person name="Cantor M.N."/>
            <person name="Hua S.X."/>
        </authorList>
    </citation>
    <scope>NUCLEOTIDE SEQUENCE [LARGE SCALE GENOMIC DNA]</scope>
    <source>
        <strain evidence="1 2">UH-Slu-Lm8-n1</strain>
    </source>
</reference>
<evidence type="ECO:0000313" key="1">
    <source>
        <dbReference type="EMBL" id="KIK48983.1"/>
    </source>
</evidence>
<name>A0A0D0C252_9AGAM</name>
<accession>A0A0D0C252</accession>
<reference evidence="2" key="2">
    <citation type="submission" date="2015-01" db="EMBL/GenBank/DDBJ databases">
        <title>Evolutionary Origins and Diversification of the Mycorrhizal Mutualists.</title>
        <authorList>
            <consortium name="DOE Joint Genome Institute"/>
            <consortium name="Mycorrhizal Genomics Consortium"/>
            <person name="Kohler A."/>
            <person name="Kuo A."/>
            <person name="Nagy L.G."/>
            <person name="Floudas D."/>
            <person name="Copeland A."/>
            <person name="Barry K.W."/>
            <person name="Cichocki N."/>
            <person name="Veneault-Fourrey C."/>
            <person name="LaButti K."/>
            <person name="Lindquist E.A."/>
            <person name="Lipzen A."/>
            <person name="Lundell T."/>
            <person name="Morin E."/>
            <person name="Murat C."/>
            <person name="Riley R."/>
            <person name="Ohm R."/>
            <person name="Sun H."/>
            <person name="Tunlid A."/>
            <person name="Henrissat B."/>
            <person name="Grigoriev I.V."/>
            <person name="Hibbett D.S."/>
            <person name="Martin F."/>
        </authorList>
    </citation>
    <scope>NUCLEOTIDE SEQUENCE [LARGE SCALE GENOMIC DNA]</scope>
    <source>
        <strain evidence="2">UH-Slu-Lm8-n1</strain>
    </source>
</reference>
<evidence type="ECO:0000313" key="2">
    <source>
        <dbReference type="Proteomes" id="UP000054485"/>
    </source>
</evidence>
<gene>
    <name evidence="1" type="ORF">CY34DRAFT_429183</name>
</gene>
<dbReference type="Proteomes" id="UP000054485">
    <property type="component" value="Unassembled WGS sequence"/>
</dbReference>
<organism evidence="1 2">
    <name type="scientific">Suillus luteus UH-Slu-Lm8-n1</name>
    <dbReference type="NCBI Taxonomy" id="930992"/>
    <lineage>
        <taxon>Eukaryota</taxon>
        <taxon>Fungi</taxon>
        <taxon>Dikarya</taxon>
        <taxon>Basidiomycota</taxon>
        <taxon>Agaricomycotina</taxon>
        <taxon>Agaricomycetes</taxon>
        <taxon>Agaricomycetidae</taxon>
        <taxon>Boletales</taxon>
        <taxon>Suillineae</taxon>
        <taxon>Suillaceae</taxon>
        <taxon>Suillus</taxon>
    </lineage>
</organism>
<dbReference type="HOGENOM" id="CLU_2905676_0_0_1"/>
<dbReference type="EMBL" id="KN835134">
    <property type="protein sequence ID" value="KIK48983.1"/>
    <property type="molecule type" value="Genomic_DNA"/>
</dbReference>
<sequence length="62" mass="7373">MTLHRSGHPHSEHVWAIAYSCRLWRRQIPKEVLQLSDFRYRVLGNRSSTCHWGMANQVNQAR</sequence>